<evidence type="ECO:0000259" key="4">
    <source>
        <dbReference type="Pfam" id="PF00534"/>
    </source>
</evidence>
<reference evidence="5" key="1">
    <citation type="journal article" date="2023" name="Plant J.">
        <title>Genome sequences and population genomics provide insights into the demographic history, inbreeding, and mutation load of two 'living fossil' tree species of Dipteronia.</title>
        <authorList>
            <person name="Feng Y."/>
            <person name="Comes H.P."/>
            <person name="Chen J."/>
            <person name="Zhu S."/>
            <person name="Lu R."/>
            <person name="Zhang X."/>
            <person name="Li P."/>
            <person name="Qiu J."/>
            <person name="Olsen K.M."/>
            <person name="Qiu Y."/>
        </authorList>
    </citation>
    <scope>NUCLEOTIDE SEQUENCE</scope>
    <source>
        <strain evidence="5">NBL</strain>
    </source>
</reference>
<evidence type="ECO:0000256" key="2">
    <source>
        <dbReference type="SAM" id="MobiDB-lite"/>
    </source>
</evidence>
<dbReference type="InterPro" id="IPR001296">
    <property type="entry name" value="Glyco_trans_1"/>
</dbReference>
<feature type="domain" description="Glycosyl transferase family 1" evidence="4">
    <location>
        <begin position="395"/>
        <end position="497"/>
    </location>
</feature>
<feature type="transmembrane region" description="Helical" evidence="3">
    <location>
        <begin position="48"/>
        <end position="69"/>
    </location>
</feature>
<keyword evidence="3" id="KW-0812">Transmembrane</keyword>
<dbReference type="Gene3D" id="3.40.50.2000">
    <property type="entry name" value="Glycogen Phosphorylase B"/>
    <property type="match status" value="1"/>
</dbReference>
<dbReference type="GO" id="GO:0016757">
    <property type="term" value="F:glycosyltransferase activity"/>
    <property type="evidence" value="ECO:0007669"/>
    <property type="project" value="UniProtKB-KW"/>
</dbReference>
<dbReference type="PANTHER" id="PTHR46635">
    <property type="entry name" value="GLYCOSYL TRANSFERASE FAMILY 1 PROTEIN"/>
    <property type="match status" value="1"/>
</dbReference>
<dbReference type="AlphaFoldDB" id="A0AAD9ZYB4"/>
<evidence type="ECO:0000313" key="6">
    <source>
        <dbReference type="Proteomes" id="UP001281410"/>
    </source>
</evidence>
<organism evidence="5 6">
    <name type="scientific">Dipteronia sinensis</name>
    <dbReference type="NCBI Taxonomy" id="43782"/>
    <lineage>
        <taxon>Eukaryota</taxon>
        <taxon>Viridiplantae</taxon>
        <taxon>Streptophyta</taxon>
        <taxon>Embryophyta</taxon>
        <taxon>Tracheophyta</taxon>
        <taxon>Spermatophyta</taxon>
        <taxon>Magnoliopsida</taxon>
        <taxon>eudicotyledons</taxon>
        <taxon>Gunneridae</taxon>
        <taxon>Pentapetalae</taxon>
        <taxon>rosids</taxon>
        <taxon>malvids</taxon>
        <taxon>Sapindales</taxon>
        <taxon>Sapindaceae</taxon>
        <taxon>Hippocastanoideae</taxon>
        <taxon>Acereae</taxon>
        <taxon>Dipteronia</taxon>
    </lineage>
</organism>
<evidence type="ECO:0000313" key="5">
    <source>
        <dbReference type="EMBL" id="KAK3194693.1"/>
    </source>
</evidence>
<name>A0AAD9ZYB4_9ROSI</name>
<keyword evidence="1" id="KW-0808">Transferase</keyword>
<dbReference type="Proteomes" id="UP001281410">
    <property type="component" value="Unassembled WGS sequence"/>
</dbReference>
<proteinExistence type="predicted"/>
<feature type="compositionally biased region" description="Basic and acidic residues" evidence="2">
    <location>
        <begin position="993"/>
        <end position="1006"/>
    </location>
</feature>
<gene>
    <name evidence="5" type="ORF">Dsin_026003</name>
</gene>
<keyword evidence="1" id="KW-0328">Glycosyltransferase</keyword>
<dbReference type="EMBL" id="JANJYJ010000008">
    <property type="protein sequence ID" value="KAK3194693.1"/>
    <property type="molecule type" value="Genomic_DNA"/>
</dbReference>
<keyword evidence="3" id="KW-0472">Membrane</keyword>
<feature type="compositionally biased region" description="Basic residues" evidence="2">
    <location>
        <begin position="1007"/>
        <end position="1020"/>
    </location>
</feature>
<accession>A0AAD9ZYB4</accession>
<dbReference type="PANTHER" id="PTHR46635:SF1">
    <property type="entry name" value="GLYCOSYL TRANSFERASE FAMILY 1 PROTEIN"/>
    <property type="match status" value="1"/>
</dbReference>
<dbReference type="Pfam" id="PF00534">
    <property type="entry name" value="Glycos_transf_1"/>
    <property type="match status" value="1"/>
</dbReference>
<evidence type="ECO:0000256" key="3">
    <source>
        <dbReference type="SAM" id="Phobius"/>
    </source>
</evidence>
<evidence type="ECO:0000256" key="1">
    <source>
        <dbReference type="ARBA" id="ARBA00022676"/>
    </source>
</evidence>
<feature type="region of interest" description="Disordered" evidence="2">
    <location>
        <begin position="993"/>
        <end position="1046"/>
    </location>
</feature>
<sequence length="1046" mass="121084">MGSLEAGVVPLKRDNLGRSSSSRNDRHAFLQRPRSRLSRFLLFKKLDYLQWICTVAVFLFFVVLFQMFLPGSVMDKSDDSLREPDTVPGDLNFLKEMGLLDFGEDFTFKPLKLMEKFQREAGEENLTVVLDRTLHRFGYRKPLLALVFADLLVDPQQLLMVTVAVALKEIGYAIKVYSLEDGPAREVWENIEVPVTIVQTSIEMGTSVNWLNYDGILVNSIEAKGVLDSLTQEPFKSLPLIWTIHERTLAIRSREYNSSGQLQLLNDWKKVFNRANVVAFPDYVLPMLYSAFDTGNYYVIPGSPAETLEADTRMAFPKNDIRVKMGYSPNDLVIAIVGSEFLYRGLWLEHSLILRALRPLCPDNLVESEPNSHIKIMLLSRDSTSNYSVAVEAIALNLNYPRGVVKHVLVSDDVDSVLLTADVVIYGSFLEEQSFPEILTKSMCLEKLVIAPDLSNIRKYVDDMVNGYLFPKENIRILTQIVSQVITNGKLSPLARNIASIGRDTVKNLMVWETIEGYDLLLKNVLKLPSEVALPKAIRELSPKLKEEWQWHLFESFLNSTHEDRSLRSDRFLNQLEDQWNRTQRESYGTMPATDDSFLYAIWQEERSTVTFNTRKRREEEEIKDRTDQSQRTWDEVYRNAKRADRTKNDLHERDEGELERTGQPLCIYEPYFGKGTWPFLHHKSLYRGIGLSTKGRRRGTDDVDAPSRLPLLTNPYYRDTLGEYGAFFAIANRVDRIHKNAWIGFQSWRATANNASLSSIAENALLHDIQKRRHGDALYFWVRMDMDSRNPLKQDFWTFCDAINAGNCKFAFSESLKRMYGIKHDLDPLPPMPGDGDTWSVMQSWVLPTRSFLEFVMFSRMFVDALDVQMYKEHHLNGRCYLSFSKDKHCYSRLLELLVNVWAYHSGRRMLYVNPETGAMQEHHKFNSRRGKMWVKWFSYSTLKSMDEDMADEADSDHATRQADSDHATRRWLWPSTGEVICPSVIEKERKLLNQRKEKRKQQSKEKHKRMRNRQHQKTIGKYVKPLPEEETENSNSTNVVSTTL</sequence>
<comment type="caution">
    <text evidence="5">The sequence shown here is derived from an EMBL/GenBank/DDBJ whole genome shotgun (WGS) entry which is preliminary data.</text>
</comment>
<feature type="compositionally biased region" description="Low complexity" evidence="2">
    <location>
        <begin position="1035"/>
        <end position="1046"/>
    </location>
</feature>
<keyword evidence="3" id="KW-1133">Transmembrane helix</keyword>
<keyword evidence="6" id="KW-1185">Reference proteome</keyword>
<dbReference type="SUPFAM" id="SSF53756">
    <property type="entry name" value="UDP-Glycosyltransferase/glycogen phosphorylase"/>
    <property type="match status" value="1"/>
</dbReference>
<protein>
    <recommendedName>
        <fullName evidence="4">Glycosyl transferase family 1 domain-containing protein</fullName>
    </recommendedName>
</protein>